<comment type="similarity">
    <text evidence="1">Belongs to the DsrF/TusC family.</text>
</comment>
<proteinExistence type="inferred from homology"/>
<dbReference type="SUPFAM" id="SSF75169">
    <property type="entry name" value="DsrEFH-like"/>
    <property type="match status" value="1"/>
</dbReference>
<dbReference type="NCBIfam" id="TIGR03010">
    <property type="entry name" value="sulf_tusC_dsrF"/>
    <property type="match status" value="1"/>
</dbReference>
<dbReference type="NCBIfam" id="NF001238">
    <property type="entry name" value="PRK00211.1"/>
    <property type="match status" value="1"/>
</dbReference>
<reference evidence="2 3" key="1">
    <citation type="submission" date="2019-03" db="EMBL/GenBank/DDBJ databases">
        <title>Genomic Encyclopedia of Type Strains, Phase IV (KMG-IV): sequencing the most valuable type-strain genomes for metagenomic binning, comparative biology and taxonomic classification.</title>
        <authorList>
            <person name="Goeker M."/>
        </authorList>
    </citation>
    <scope>NUCLEOTIDE SEQUENCE [LARGE SCALE GENOMIC DNA]</scope>
    <source>
        <strain evidence="2 3">DSM 10053</strain>
    </source>
</reference>
<dbReference type="EMBL" id="SMGJ01000001">
    <property type="protein sequence ID" value="TCK71052.1"/>
    <property type="molecule type" value="Genomic_DNA"/>
</dbReference>
<gene>
    <name evidence="2" type="ORF">EV692_0105</name>
</gene>
<dbReference type="PANTHER" id="PTHR38780:SF1">
    <property type="entry name" value="PROTEIN TUSC"/>
    <property type="match status" value="1"/>
</dbReference>
<dbReference type="Gene3D" id="3.40.1260.10">
    <property type="entry name" value="DsrEFH-like"/>
    <property type="match status" value="1"/>
</dbReference>
<evidence type="ECO:0000313" key="2">
    <source>
        <dbReference type="EMBL" id="TCK71052.1"/>
    </source>
</evidence>
<dbReference type="Pfam" id="PF02635">
    <property type="entry name" value="DsrE"/>
    <property type="match status" value="1"/>
</dbReference>
<evidence type="ECO:0000256" key="1">
    <source>
        <dbReference type="ARBA" id="ARBA00005996"/>
    </source>
</evidence>
<name>A0A4R1KZN1_9PAST</name>
<sequence>MIKLAFVFKTAPHGNAISREGLDAVLAASAFCEEDQIGVFFLDDGVFNLLTDQQPELILQKDFIHAFKLLDLYEIEQRFVCQQSLQQYGLDQAEFIINCQKIDRTSLIEKLKSAEKILTF</sequence>
<keyword evidence="3" id="KW-1185">Reference proteome</keyword>
<dbReference type="AlphaFoldDB" id="A0A4R1KZN1"/>
<dbReference type="OrthoDB" id="9789418at2"/>
<dbReference type="PANTHER" id="PTHR38780">
    <property type="entry name" value="PROTEIN TUSC"/>
    <property type="match status" value="1"/>
</dbReference>
<accession>A0A4R1KZN1</accession>
<comment type="caution">
    <text evidence="2">The sequence shown here is derived from an EMBL/GenBank/DDBJ whole genome shotgun (WGS) entry which is preliminary data.</text>
</comment>
<dbReference type="InterPro" id="IPR017462">
    <property type="entry name" value="Sulphur_relay_TusC/DsrF"/>
</dbReference>
<evidence type="ECO:0000313" key="3">
    <source>
        <dbReference type="Proteomes" id="UP000295496"/>
    </source>
</evidence>
<dbReference type="Proteomes" id="UP000295496">
    <property type="component" value="Unassembled WGS sequence"/>
</dbReference>
<dbReference type="InterPro" id="IPR027396">
    <property type="entry name" value="DsrEFH-like"/>
</dbReference>
<dbReference type="InterPro" id="IPR003787">
    <property type="entry name" value="Sulphur_relay_DsrE/F-like"/>
</dbReference>
<organism evidence="2 3">
    <name type="scientific">Lonepinella koalarum</name>
    <dbReference type="NCBI Taxonomy" id="53417"/>
    <lineage>
        <taxon>Bacteria</taxon>
        <taxon>Pseudomonadati</taxon>
        <taxon>Pseudomonadota</taxon>
        <taxon>Gammaproteobacteria</taxon>
        <taxon>Pasteurellales</taxon>
        <taxon>Pasteurellaceae</taxon>
        <taxon>Lonepinella</taxon>
    </lineage>
</organism>
<protein>
    <submittedName>
        <fullName evidence="2">tRNA 2-thiouridine synthesizing protein C</fullName>
    </submittedName>
</protein>